<dbReference type="HAMAP" id="MF_01808">
    <property type="entry name" value="Recomb_XerC_XerD"/>
    <property type="match status" value="1"/>
</dbReference>
<dbReference type="PANTHER" id="PTHR30349:SF77">
    <property type="entry name" value="TYROSINE RECOMBINASE XERC"/>
    <property type="match status" value="1"/>
</dbReference>
<dbReference type="Gene3D" id="1.10.150.130">
    <property type="match status" value="1"/>
</dbReference>
<dbReference type="InterPro" id="IPR044068">
    <property type="entry name" value="CB"/>
</dbReference>
<comment type="similarity">
    <text evidence="2 10">Belongs to the 'phage' integrase family. XerC subfamily.</text>
</comment>
<evidence type="ECO:0000259" key="13">
    <source>
        <dbReference type="PROSITE" id="PS51900"/>
    </source>
</evidence>
<dbReference type="KEGG" id="vte:BHY08_04620"/>
<dbReference type="PROSITE" id="PS51898">
    <property type="entry name" value="TYR_RECOMBINASE"/>
    <property type="match status" value="1"/>
</dbReference>
<dbReference type="NCBIfam" id="NF040815">
    <property type="entry name" value="recomb_XerA_Arch"/>
    <property type="match status" value="1"/>
</dbReference>
<dbReference type="InterPro" id="IPR011931">
    <property type="entry name" value="Recomb_XerC"/>
</dbReference>
<dbReference type="InterPro" id="IPR011010">
    <property type="entry name" value="DNA_brk_join_enz"/>
</dbReference>
<dbReference type="InterPro" id="IPR050090">
    <property type="entry name" value="Tyrosine_recombinase_XerCD"/>
</dbReference>
<keyword evidence="4 10" id="KW-0132">Cell division</keyword>
<dbReference type="GO" id="GO:0007059">
    <property type="term" value="P:chromosome segregation"/>
    <property type="evidence" value="ECO:0007669"/>
    <property type="project" value="UniProtKB-UniRule"/>
</dbReference>
<dbReference type="NCBIfam" id="TIGR02224">
    <property type="entry name" value="recomb_XerC"/>
    <property type="match status" value="1"/>
</dbReference>
<reference evidence="14 15" key="1">
    <citation type="submission" date="2016-09" db="EMBL/GenBank/DDBJ databases">
        <title>Vagococcus teuberi sp. nov., isolated from the Malian artisanal sour milk fene.</title>
        <authorList>
            <person name="Wullschleger S."/>
            <person name="Seifert C."/>
            <person name="Baumgartner S."/>
            <person name="Lacroix C."/>
            <person name="Bonfoh B."/>
            <person name="Stevens M.J."/>
            <person name="Meile L."/>
        </authorList>
    </citation>
    <scope>NUCLEOTIDE SEQUENCE [LARGE SCALE GENOMIC DNA]</scope>
    <source>
        <strain evidence="14 15">DSM 21459</strain>
    </source>
</reference>
<evidence type="ECO:0000256" key="4">
    <source>
        <dbReference type="ARBA" id="ARBA00022618"/>
    </source>
</evidence>
<keyword evidence="9 10" id="KW-0131">Cell cycle</keyword>
<dbReference type="GO" id="GO:0006313">
    <property type="term" value="P:DNA transposition"/>
    <property type="evidence" value="ECO:0007669"/>
    <property type="project" value="UniProtKB-UniRule"/>
</dbReference>
<keyword evidence="5 10" id="KW-0159">Chromosome partition</keyword>
<dbReference type="GO" id="GO:0003677">
    <property type="term" value="F:DNA binding"/>
    <property type="evidence" value="ECO:0007669"/>
    <property type="project" value="UniProtKB-UniRule"/>
</dbReference>
<evidence type="ECO:0000256" key="2">
    <source>
        <dbReference type="ARBA" id="ARBA00006657"/>
    </source>
</evidence>
<feature type="active site" evidence="10">
    <location>
        <position position="148"/>
    </location>
</feature>
<evidence type="ECO:0000256" key="6">
    <source>
        <dbReference type="ARBA" id="ARBA00022908"/>
    </source>
</evidence>
<dbReference type="GO" id="GO:0051301">
    <property type="term" value="P:cell division"/>
    <property type="evidence" value="ECO:0007669"/>
    <property type="project" value="UniProtKB-UniRule"/>
</dbReference>
<dbReference type="PROSITE" id="PS51900">
    <property type="entry name" value="CB"/>
    <property type="match status" value="1"/>
</dbReference>
<proteinExistence type="inferred from homology"/>
<dbReference type="InterPro" id="IPR013762">
    <property type="entry name" value="Integrase-like_cat_sf"/>
</dbReference>
<evidence type="ECO:0000313" key="14">
    <source>
        <dbReference type="EMBL" id="APB31175.1"/>
    </source>
</evidence>
<evidence type="ECO:0000256" key="1">
    <source>
        <dbReference type="ARBA" id="ARBA00004496"/>
    </source>
</evidence>
<keyword evidence="15" id="KW-1185">Reference proteome</keyword>
<dbReference type="GO" id="GO:0009037">
    <property type="term" value="F:tyrosine-based site-specific recombinase activity"/>
    <property type="evidence" value="ECO:0007669"/>
    <property type="project" value="UniProtKB-UniRule"/>
</dbReference>
<feature type="active site" evidence="10">
    <location>
        <position position="172"/>
    </location>
</feature>
<feature type="active site" evidence="10">
    <location>
        <position position="248"/>
    </location>
</feature>
<evidence type="ECO:0000256" key="3">
    <source>
        <dbReference type="ARBA" id="ARBA00022490"/>
    </source>
</evidence>
<dbReference type="CDD" id="cd00798">
    <property type="entry name" value="INT_XerDC_C"/>
    <property type="match status" value="1"/>
</dbReference>
<evidence type="ECO:0000256" key="10">
    <source>
        <dbReference type="HAMAP-Rule" id="MF_01808"/>
    </source>
</evidence>
<dbReference type="InterPro" id="IPR023009">
    <property type="entry name" value="Tyrosine_recombinase_XerC/XerD"/>
</dbReference>
<keyword evidence="8 10" id="KW-0233">DNA recombination</keyword>
<dbReference type="STRING" id="519472.BHY08_04620"/>
<feature type="active site" evidence="10">
    <location>
        <position position="271"/>
    </location>
</feature>
<feature type="domain" description="Tyr recombinase" evidence="12">
    <location>
        <begin position="108"/>
        <end position="293"/>
    </location>
</feature>
<dbReference type="InterPro" id="IPR004107">
    <property type="entry name" value="Integrase_SAM-like_N"/>
</dbReference>
<dbReference type="SUPFAM" id="SSF56349">
    <property type="entry name" value="DNA breaking-rejoining enzymes"/>
    <property type="match status" value="1"/>
</dbReference>
<dbReference type="OrthoDB" id="9801717at2"/>
<dbReference type="AlphaFoldDB" id="A0A1J0A5I5"/>
<evidence type="ECO:0000256" key="7">
    <source>
        <dbReference type="ARBA" id="ARBA00023125"/>
    </source>
</evidence>
<evidence type="ECO:0000259" key="12">
    <source>
        <dbReference type="PROSITE" id="PS51898"/>
    </source>
</evidence>
<comment type="function">
    <text evidence="10">Site-specific tyrosine recombinase, which acts by catalyzing the cutting and rejoining of the recombining DNA molecules. The XerC-XerD complex is essential to convert dimers of the bacterial chromosome into monomers to permit their segregation at cell division. It also contributes to the segregational stability of plasmids.</text>
</comment>
<feature type="active site" description="O-(3'-phospho-DNA)-tyrosine intermediate" evidence="10">
    <location>
        <position position="280"/>
    </location>
</feature>
<sequence length="299" mass="35000">MISIDHLVLFLRYLVDERHYSLQTEHAYEDDVTHFFEFLEETGNSDYLNITFQDARVYLAYLHDKEYSRNTISRKISSLRSYYHFLIKNEWMTDNPFSYIQMKKKQSKLPSFLYEKELAILFESVSGESPLDKRNRAILELLYATGIRVSECVSIELRDIDMENSIVLINGKGGKQRYVPFGSFCHDAISDYLSTTRKDLMEKYHEEHDILFINHRGQPLTAKGVQYILDNLIKKSSLTTNIHPHIFRHTFATHLLDNGADMRTVQELLGHSSLSSTQIYTHVTTSALQKNYRNFHPRA</sequence>
<dbReference type="InterPro" id="IPR010998">
    <property type="entry name" value="Integrase_recombinase_N"/>
</dbReference>
<dbReference type="NCBIfam" id="NF001399">
    <property type="entry name" value="PRK00283.1"/>
    <property type="match status" value="1"/>
</dbReference>
<evidence type="ECO:0000313" key="15">
    <source>
        <dbReference type="Proteomes" id="UP000191200"/>
    </source>
</evidence>
<dbReference type="PANTHER" id="PTHR30349">
    <property type="entry name" value="PHAGE INTEGRASE-RELATED"/>
    <property type="match status" value="1"/>
</dbReference>
<dbReference type="Gene3D" id="1.10.443.10">
    <property type="entry name" value="Intergrase catalytic core"/>
    <property type="match status" value="1"/>
</dbReference>
<feature type="domain" description="Core-binding (CB)" evidence="13">
    <location>
        <begin position="1"/>
        <end position="87"/>
    </location>
</feature>
<gene>
    <name evidence="10" type="primary">xerC</name>
    <name evidence="14" type="ORF">BHY08_04620</name>
</gene>
<feature type="active site" evidence="10">
    <location>
        <position position="245"/>
    </location>
</feature>
<keyword evidence="7 10" id="KW-0238">DNA-binding</keyword>
<dbReference type="InterPro" id="IPR002104">
    <property type="entry name" value="Integrase_catalytic"/>
</dbReference>
<dbReference type="Pfam" id="PF02899">
    <property type="entry name" value="Phage_int_SAM_1"/>
    <property type="match status" value="1"/>
</dbReference>
<dbReference type="Proteomes" id="UP000191200">
    <property type="component" value="Chromosome"/>
</dbReference>
<protein>
    <recommendedName>
        <fullName evidence="10 11">Tyrosine recombinase XerC</fullName>
    </recommendedName>
</protein>
<comment type="subcellular location">
    <subcellularLocation>
        <location evidence="1 10">Cytoplasm</location>
    </subcellularLocation>
</comment>
<accession>A0A1J0A5I5</accession>
<organism evidence="14 15">
    <name type="scientific">Vagococcus teuberi</name>
    <dbReference type="NCBI Taxonomy" id="519472"/>
    <lineage>
        <taxon>Bacteria</taxon>
        <taxon>Bacillati</taxon>
        <taxon>Bacillota</taxon>
        <taxon>Bacilli</taxon>
        <taxon>Lactobacillales</taxon>
        <taxon>Enterococcaceae</taxon>
        <taxon>Vagococcus</taxon>
    </lineage>
</organism>
<dbReference type="Pfam" id="PF00589">
    <property type="entry name" value="Phage_integrase"/>
    <property type="match status" value="1"/>
</dbReference>
<evidence type="ECO:0000256" key="5">
    <source>
        <dbReference type="ARBA" id="ARBA00022829"/>
    </source>
</evidence>
<comment type="subunit">
    <text evidence="10">Forms a cyclic heterotetrameric complex composed of two molecules of XerC and two molecules of XerD.</text>
</comment>
<keyword evidence="6 10" id="KW-0229">DNA integration</keyword>
<dbReference type="GO" id="GO:0005737">
    <property type="term" value="C:cytoplasm"/>
    <property type="evidence" value="ECO:0007669"/>
    <property type="project" value="UniProtKB-SubCell"/>
</dbReference>
<evidence type="ECO:0000256" key="9">
    <source>
        <dbReference type="ARBA" id="ARBA00023306"/>
    </source>
</evidence>
<evidence type="ECO:0000256" key="8">
    <source>
        <dbReference type="ARBA" id="ARBA00023172"/>
    </source>
</evidence>
<evidence type="ECO:0000256" key="11">
    <source>
        <dbReference type="NCBIfam" id="TIGR02224"/>
    </source>
</evidence>
<dbReference type="EMBL" id="CP017267">
    <property type="protein sequence ID" value="APB31175.1"/>
    <property type="molecule type" value="Genomic_DNA"/>
</dbReference>
<keyword evidence="3 10" id="KW-0963">Cytoplasm</keyword>
<name>A0A1J0A5I5_9ENTE</name>